<dbReference type="PANTHER" id="PTHR12526">
    <property type="entry name" value="GLYCOSYLTRANSFERASE"/>
    <property type="match status" value="1"/>
</dbReference>
<dbReference type="InterPro" id="IPR001296">
    <property type="entry name" value="Glyco_trans_1"/>
</dbReference>
<evidence type="ECO:0000313" key="3">
    <source>
        <dbReference type="EMBL" id="KXO10890.1"/>
    </source>
</evidence>
<dbReference type="Gene3D" id="3.40.50.2000">
    <property type="entry name" value="Glycogen Phosphorylase B"/>
    <property type="match status" value="2"/>
</dbReference>
<dbReference type="RefSeq" id="WP_061331443.1">
    <property type="nucleotide sequence ID" value="NZ_LOCO01000004.1"/>
</dbReference>
<evidence type="ECO:0000259" key="1">
    <source>
        <dbReference type="Pfam" id="PF00534"/>
    </source>
</evidence>
<dbReference type="PATRIC" id="fig|1306954.6.peg.2889"/>
<protein>
    <submittedName>
        <fullName evidence="3">Lipopolysaccharide core biosynthesis glycosyl transferase lpsD</fullName>
        <ecNumber evidence="3">2.-.-.-</ecNumber>
    </submittedName>
</protein>
<evidence type="ECO:0000313" key="4">
    <source>
        <dbReference type="Proteomes" id="UP000070282"/>
    </source>
</evidence>
<keyword evidence="4" id="KW-1185">Reference proteome</keyword>
<dbReference type="CDD" id="cd03811">
    <property type="entry name" value="GT4_GT28_WabH-like"/>
    <property type="match status" value="1"/>
</dbReference>
<feature type="domain" description="Glycosyl transferase family 1" evidence="1">
    <location>
        <begin position="191"/>
        <end position="343"/>
    </location>
</feature>
<dbReference type="AlphaFoldDB" id="A0A137SEP1"/>
<dbReference type="Proteomes" id="UP000070282">
    <property type="component" value="Unassembled WGS sequence"/>
</dbReference>
<proteinExistence type="predicted"/>
<dbReference type="EMBL" id="LOCO01000004">
    <property type="protein sequence ID" value="KXO10890.1"/>
    <property type="molecule type" value="Genomic_DNA"/>
</dbReference>
<name>A0A137SEP1_9GAMM</name>
<dbReference type="SUPFAM" id="SSF53756">
    <property type="entry name" value="UDP-Glycosyltransferase/glycogen phosphorylase"/>
    <property type="match status" value="1"/>
</dbReference>
<organism evidence="3 4">
    <name type="scientific">Marinobacter excellens LAMA 842</name>
    <dbReference type="NCBI Taxonomy" id="1306954"/>
    <lineage>
        <taxon>Bacteria</taxon>
        <taxon>Pseudomonadati</taxon>
        <taxon>Pseudomonadota</taxon>
        <taxon>Gammaproteobacteria</taxon>
        <taxon>Pseudomonadales</taxon>
        <taxon>Marinobacteraceae</taxon>
        <taxon>Marinobacter</taxon>
    </lineage>
</organism>
<accession>A0A137SEP1</accession>
<evidence type="ECO:0000259" key="2">
    <source>
        <dbReference type="Pfam" id="PF13439"/>
    </source>
</evidence>
<reference evidence="4" key="1">
    <citation type="submission" date="2015-12" db="EMBL/GenBank/DDBJ databases">
        <authorList>
            <person name="Lima A."/>
            <person name="Farahani Zayas N."/>
            <person name="Castro Da Silva M.A."/>
            <person name="Cabral A."/>
            <person name="Pessatti M.L."/>
        </authorList>
    </citation>
    <scope>NUCLEOTIDE SEQUENCE [LARGE SCALE GENOMIC DNA]</scope>
    <source>
        <strain evidence="4">LAMA 842</strain>
    </source>
</reference>
<sequence>MIVSIILPDLRPGGAERLHVNLAEEWGRSGVSTEFVLRNAVGELLNHLPASAKVVDLKAARVRNVLGPLIQYLKESKPDAIIAAMWPLTVFAPLAARLAGYQGRVIISEHSPLSIAYRRHGRLHQLVMRASQRVCYPLADVRVAVSSGIADDLASLSGLSLKQFTVIHNPAALGKVNANAACPEQLSGRPGPIILTVGTLKPVKRHDLLIEAFARLPASLGATLCILGEGPMREELEQQIDRLGLQGRVLLPGFAVDPGPWYGHSDLFVLSSDYEGFGNVIVEAMEYGVPIVSTDCPVGPTEILAAGQYGALVPVGDAHALSQAILAALTEKGDQAALKLRAKDFAIEIIAQKYLELLAS</sequence>
<dbReference type="InterPro" id="IPR028098">
    <property type="entry name" value="Glyco_trans_4-like_N"/>
</dbReference>
<dbReference type="GO" id="GO:0016757">
    <property type="term" value="F:glycosyltransferase activity"/>
    <property type="evidence" value="ECO:0007669"/>
    <property type="project" value="TreeGrafter"/>
</dbReference>
<feature type="domain" description="Glycosyltransferase subfamily 4-like N-terminal" evidence="2">
    <location>
        <begin position="12"/>
        <end position="170"/>
    </location>
</feature>
<keyword evidence="3" id="KW-0808">Transferase</keyword>
<dbReference type="PANTHER" id="PTHR12526:SF638">
    <property type="entry name" value="SPORE COAT PROTEIN SA"/>
    <property type="match status" value="1"/>
</dbReference>
<gene>
    <name evidence="3" type="ORF">J122_1013</name>
</gene>
<dbReference type="Pfam" id="PF13439">
    <property type="entry name" value="Glyco_transf_4"/>
    <property type="match status" value="1"/>
</dbReference>
<dbReference type="EC" id="2.-.-.-" evidence="3"/>
<comment type="caution">
    <text evidence="3">The sequence shown here is derived from an EMBL/GenBank/DDBJ whole genome shotgun (WGS) entry which is preliminary data.</text>
</comment>
<dbReference type="Pfam" id="PF00534">
    <property type="entry name" value="Glycos_transf_1"/>
    <property type="match status" value="1"/>
</dbReference>